<keyword evidence="2" id="KW-0805">Transcription regulation</keyword>
<dbReference type="CDD" id="cd01107">
    <property type="entry name" value="HTH_BmrR"/>
    <property type="match status" value="1"/>
</dbReference>
<dbReference type="Gene3D" id="1.10.1660.10">
    <property type="match status" value="1"/>
</dbReference>
<sequence length="277" mass="32464">MKRQFKVGEVSKLFMIPQSTLRYYDEIGLFQPSETDPENQYRYYSVDQFVVLDTIIFLRKNGFTLKDIKAQLDQRTPQNTKVLLEKKLQEVQEEIQRMKRVAMKIEGKLSTIDEGLELVEEPGLFIKYYPRRPITFLYYNEPIDLIDELGDLYVQEMEQLSSPSMEYNGFFSGDIGTMVDEASLDGRTRLKYKGVFELHHGEAWKEEQAYLEEGWYACYPYKGSYASIKEGYDTLLHELEREAYERIGPLIEIAMLDDSIVLDPEDYVTVIAVRISR</sequence>
<dbReference type="PANTHER" id="PTHR30204">
    <property type="entry name" value="REDOX-CYCLING DRUG-SENSING TRANSCRIPTIONAL ACTIVATOR SOXR"/>
    <property type="match status" value="1"/>
</dbReference>
<dbReference type="eggNOG" id="COG0789">
    <property type="taxonomic scope" value="Bacteria"/>
</dbReference>
<dbReference type="AlphaFoldDB" id="A0A0A5GIU3"/>
<reference evidence="7 8" key="1">
    <citation type="submission" date="2013-08" db="EMBL/GenBank/DDBJ databases">
        <authorList>
            <person name="Huang J."/>
            <person name="Wang G."/>
        </authorList>
    </citation>
    <scope>NUCLEOTIDE SEQUENCE [LARGE SCALE GENOMIC DNA]</scope>
    <source>
        <strain evidence="7 8">JSM 076056</strain>
    </source>
</reference>
<evidence type="ECO:0000259" key="6">
    <source>
        <dbReference type="PROSITE" id="PS50937"/>
    </source>
</evidence>
<dbReference type="InterPro" id="IPR047057">
    <property type="entry name" value="MerR_fam"/>
</dbReference>
<dbReference type="SUPFAM" id="SSF46955">
    <property type="entry name" value="Putative DNA-binding domain"/>
    <property type="match status" value="1"/>
</dbReference>
<evidence type="ECO:0000256" key="5">
    <source>
        <dbReference type="SAM" id="Coils"/>
    </source>
</evidence>
<dbReference type="OrthoDB" id="9791488at2"/>
<keyword evidence="5" id="KW-0175">Coiled coil</keyword>
<accession>A0A0A5GIU3</accession>
<dbReference type="GO" id="GO:0003700">
    <property type="term" value="F:DNA-binding transcription factor activity"/>
    <property type="evidence" value="ECO:0007669"/>
    <property type="project" value="InterPro"/>
</dbReference>
<dbReference type="InterPro" id="IPR011256">
    <property type="entry name" value="Reg_factor_effector_dom_sf"/>
</dbReference>
<dbReference type="Proteomes" id="UP000030528">
    <property type="component" value="Unassembled WGS sequence"/>
</dbReference>
<dbReference type="SUPFAM" id="SSF55136">
    <property type="entry name" value="Probable bacterial effector-binding domain"/>
    <property type="match status" value="1"/>
</dbReference>
<protein>
    <submittedName>
        <fullName evidence="7">DNA-binding protein</fullName>
    </submittedName>
</protein>
<keyword evidence="8" id="KW-1185">Reference proteome</keyword>
<feature type="coiled-coil region" evidence="5">
    <location>
        <begin position="81"/>
        <end position="108"/>
    </location>
</feature>
<feature type="domain" description="HTH merR-type" evidence="6">
    <location>
        <begin position="4"/>
        <end position="74"/>
    </location>
</feature>
<gene>
    <name evidence="7" type="ORF">N781_04905</name>
</gene>
<dbReference type="InterPro" id="IPR000551">
    <property type="entry name" value="MerR-type_HTH_dom"/>
</dbReference>
<dbReference type="Gene3D" id="3.20.80.10">
    <property type="entry name" value="Regulatory factor, effector binding domain"/>
    <property type="match status" value="1"/>
</dbReference>
<dbReference type="Pfam" id="PF13411">
    <property type="entry name" value="MerR_1"/>
    <property type="match status" value="1"/>
</dbReference>
<evidence type="ECO:0000256" key="1">
    <source>
        <dbReference type="ARBA" id="ARBA00022491"/>
    </source>
</evidence>
<comment type="caution">
    <text evidence="7">The sequence shown here is derived from an EMBL/GenBank/DDBJ whole genome shotgun (WGS) entry which is preliminary data.</text>
</comment>
<evidence type="ECO:0000313" key="8">
    <source>
        <dbReference type="Proteomes" id="UP000030528"/>
    </source>
</evidence>
<keyword evidence="1" id="KW-0678">Repressor</keyword>
<dbReference type="PROSITE" id="PS50937">
    <property type="entry name" value="HTH_MERR_2"/>
    <property type="match status" value="1"/>
</dbReference>
<keyword evidence="4" id="KW-0804">Transcription</keyword>
<dbReference type="RefSeq" id="WP_026800991.1">
    <property type="nucleotide sequence ID" value="NZ_AULI01000011.1"/>
</dbReference>
<dbReference type="InterPro" id="IPR009061">
    <property type="entry name" value="DNA-bd_dom_put_sf"/>
</dbReference>
<dbReference type="eggNOG" id="COG4978">
    <property type="taxonomic scope" value="Bacteria"/>
</dbReference>
<evidence type="ECO:0000313" key="7">
    <source>
        <dbReference type="EMBL" id="KGX91055.1"/>
    </source>
</evidence>
<proteinExistence type="predicted"/>
<organism evidence="7 8">
    <name type="scientific">Pontibacillus halophilus JSM 076056 = DSM 19796</name>
    <dbReference type="NCBI Taxonomy" id="1385510"/>
    <lineage>
        <taxon>Bacteria</taxon>
        <taxon>Bacillati</taxon>
        <taxon>Bacillota</taxon>
        <taxon>Bacilli</taxon>
        <taxon>Bacillales</taxon>
        <taxon>Bacillaceae</taxon>
        <taxon>Pontibacillus</taxon>
    </lineage>
</organism>
<dbReference type="GO" id="GO:0003677">
    <property type="term" value="F:DNA binding"/>
    <property type="evidence" value="ECO:0007669"/>
    <property type="project" value="UniProtKB-KW"/>
</dbReference>
<dbReference type="STRING" id="1385510.GCA_000425205_02677"/>
<dbReference type="EMBL" id="AVPE01000011">
    <property type="protein sequence ID" value="KGX91055.1"/>
    <property type="molecule type" value="Genomic_DNA"/>
</dbReference>
<dbReference type="SMART" id="SM00422">
    <property type="entry name" value="HTH_MERR"/>
    <property type="match status" value="1"/>
</dbReference>
<keyword evidence="3 7" id="KW-0238">DNA-binding</keyword>
<dbReference type="PANTHER" id="PTHR30204:SF69">
    <property type="entry name" value="MERR-FAMILY TRANSCRIPTIONAL REGULATOR"/>
    <property type="match status" value="1"/>
</dbReference>
<evidence type="ECO:0000256" key="4">
    <source>
        <dbReference type="ARBA" id="ARBA00023163"/>
    </source>
</evidence>
<name>A0A0A5GIU3_9BACI</name>
<evidence type="ECO:0000256" key="2">
    <source>
        <dbReference type="ARBA" id="ARBA00023015"/>
    </source>
</evidence>
<evidence type="ECO:0000256" key="3">
    <source>
        <dbReference type="ARBA" id="ARBA00023125"/>
    </source>
</evidence>